<dbReference type="Proteomes" id="UP001519344">
    <property type="component" value="Unassembled WGS sequence"/>
</dbReference>
<accession>A0ABS4I9Y9</accession>
<keyword evidence="2" id="KW-1185">Reference proteome</keyword>
<sequence>MLNEAFFVGQIVREHEQVWLRGRALQHIFVDEYLYLVNDDSQASKYLIKKIKTYGKYVDGLYAPMTGDLLVEVDGELKTGEHMLYR</sequence>
<organism evidence="1 2">
    <name type="scientific">Paenibacillus aceris</name>
    <dbReference type="NCBI Taxonomy" id="869555"/>
    <lineage>
        <taxon>Bacteria</taxon>
        <taxon>Bacillati</taxon>
        <taxon>Bacillota</taxon>
        <taxon>Bacilli</taxon>
        <taxon>Bacillales</taxon>
        <taxon>Paenibacillaceae</taxon>
        <taxon>Paenibacillus</taxon>
    </lineage>
</organism>
<gene>
    <name evidence="1" type="ORF">J2Z65_006945</name>
</gene>
<evidence type="ECO:0000313" key="2">
    <source>
        <dbReference type="Proteomes" id="UP001519344"/>
    </source>
</evidence>
<reference evidence="1 2" key="1">
    <citation type="submission" date="2021-03" db="EMBL/GenBank/DDBJ databases">
        <title>Genomic Encyclopedia of Type Strains, Phase IV (KMG-IV): sequencing the most valuable type-strain genomes for metagenomic binning, comparative biology and taxonomic classification.</title>
        <authorList>
            <person name="Goeker M."/>
        </authorList>
    </citation>
    <scope>NUCLEOTIDE SEQUENCE [LARGE SCALE GENOMIC DNA]</scope>
    <source>
        <strain evidence="1 2">DSM 24950</strain>
    </source>
</reference>
<name>A0ABS4I9Y9_9BACL</name>
<evidence type="ECO:0000313" key="1">
    <source>
        <dbReference type="EMBL" id="MBP1967673.1"/>
    </source>
</evidence>
<comment type="caution">
    <text evidence="1">The sequence shown here is derived from an EMBL/GenBank/DDBJ whole genome shotgun (WGS) entry which is preliminary data.</text>
</comment>
<proteinExistence type="predicted"/>
<dbReference type="RefSeq" id="WP_167064550.1">
    <property type="nucleotide sequence ID" value="NZ_JAAOZR010000035.1"/>
</dbReference>
<dbReference type="EMBL" id="JAGGKV010000039">
    <property type="protein sequence ID" value="MBP1967673.1"/>
    <property type="molecule type" value="Genomic_DNA"/>
</dbReference>
<protein>
    <submittedName>
        <fullName evidence="1">Uncharacterized protein</fullName>
    </submittedName>
</protein>